<dbReference type="EMBL" id="JAPIUZ010000003">
    <property type="protein sequence ID" value="MCX2563702.1"/>
    <property type="molecule type" value="Genomic_DNA"/>
</dbReference>
<comment type="caution">
    <text evidence="1">The sequence shown here is derived from an EMBL/GenBank/DDBJ whole genome shotgun (WGS) entry which is preliminary data.</text>
</comment>
<dbReference type="InterPro" id="IPR014867">
    <property type="entry name" value="Spore_coat_CotH_CotH2/3/7"/>
</dbReference>
<keyword evidence="1" id="KW-0808">Transferase</keyword>
<accession>A0ABT3QEI6</accession>
<organism evidence="1 2">
    <name type="scientific">Acetobacter thailandicus</name>
    <dbReference type="NCBI Taxonomy" id="1502842"/>
    <lineage>
        <taxon>Bacteria</taxon>
        <taxon>Pseudomonadati</taxon>
        <taxon>Pseudomonadota</taxon>
        <taxon>Alphaproteobacteria</taxon>
        <taxon>Acetobacterales</taxon>
        <taxon>Acetobacteraceae</taxon>
        <taxon>Acetobacter</taxon>
    </lineage>
</organism>
<sequence length="196" mass="22447">MTPTQRNRKKPKETGLERLVSYIADCQSGKASLADFESYANKQSWLDYLLFIELAASQDSMINNLFLESWDGGSIWHIMAYDMDETFGIIWNYTPAQVQPGVIGWITNYNAAWTMLREYFADDLAAKWKYLRDNNVISSDTLDKTIRRLTGTISTDDFTADVTAWGTNSLSTYGFLITWIQGRIARLDEQWGYNAS</sequence>
<dbReference type="Pfam" id="PF08757">
    <property type="entry name" value="CotH"/>
    <property type="match status" value="1"/>
</dbReference>
<protein>
    <submittedName>
        <fullName evidence="1">CotH kinase family protein</fullName>
    </submittedName>
</protein>
<dbReference type="GO" id="GO:0016301">
    <property type="term" value="F:kinase activity"/>
    <property type="evidence" value="ECO:0007669"/>
    <property type="project" value="UniProtKB-KW"/>
</dbReference>
<dbReference type="Proteomes" id="UP001301152">
    <property type="component" value="Unassembled WGS sequence"/>
</dbReference>
<keyword evidence="1" id="KW-0418">Kinase</keyword>
<keyword evidence="2" id="KW-1185">Reference proteome</keyword>
<gene>
    <name evidence="1" type="ORF">OQ497_07005</name>
</gene>
<proteinExistence type="predicted"/>
<name>A0ABT3QEI6_9PROT</name>
<evidence type="ECO:0000313" key="2">
    <source>
        <dbReference type="Proteomes" id="UP001301152"/>
    </source>
</evidence>
<reference evidence="1 2" key="1">
    <citation type="submission" date="2022-11" db="EMBL/GenBank/DDBJ databases">
        <title>Genome sequencing of Acetobacter type strain.</title>
        <authorList>
            <person name="Heo J."/>
            <person name="Lee D."/>
            <person name="Han B.-H."/>
            <person name="Hong S.-B."/>
            <person name="Kwon S.-W."/>
        </authorList>
    </citation>
    <scope>NUCLEOTIDE SEQUENCE [LARGE SCALE GENOMIC DNA]</scope>
    <source>
        <strain evidence="1 2">KACC 21253</strain>
    </source>
</reference>
<dbReference type="RefSeq" id="WP_173559724.1">
    <property type="nucleotide sequence ID" value="NZ_JAPIUZ010000003.1"/>
</dbReference>
<evidence type="ECO:0000313" key="1">
    <source>
        <dbReference type="EMBL" id="MCX2563702.1"/>
    </source>
</evidence>